<accession>A0A1M6Y0T9</accession>
<dbReference type="SUPFAM" id="SSF53041">
    <property type="entry name" value="Resolvase-like"/>
    <property type="match status" value="1"/>
</dbReference>
<dbReference type="GO" id="GO:0003677">
    <property type="term" value="F:DNA binding"/>
    <property type="evidence" value="ECO:0007669"/>
    <property type="project" value="InterPro"/>
</dbReference>
<dbReference type="OrthoDB" id="9815006at2"/>
<dbReference type="Gene3D" id="3.40.50.1390">
    <property type="entry name" value="Resolvase, N-terminal catalytic domain"/>
    <property type="match status" value="1"/>
</dbReference>
<organism evidence="2 3">
    <name type="scientific">Chitinophaga jiangningensis</name>
    <dbReference type="NCBI Taxonomy" id="1419482"/>
    <lineage>
        <taxon>Bacteria</taxon>
        <taxon>Pseudomonadati</taxon>
        <taxon>Bacteroidota</taxon>
        <taxon>Chitinophagia</taxon>
        <taxon>Chitinophagales</taxon>
        <taxon>Chitinophagaceae</taxon>
        <taxon>Chitinophaga</taxon>
    </lineage>
</organism>
<sequence length="144" mass="17229">MKADLYIRARCDNRASQFIFERRQEDALINYCQFNKITIREKVFDNCSAGNFQRPGWSKYFDSIKSSSTKPALLLFTSWDRWSRNIPEMIEARSILRQMEITVMPIDTHDSFSEALKFYSHESEQRSNIDVLHFYMLFMNEMKL</sequence>
<protein>
    <submittedName>
        <fullName evidence="2">Resolvase, N terminal domain</fullName>
    </submittedName>
</protein>
<reference evidence="2 3" key="1">
    <citation type="submission" date="2016-11" db="EMBL/GenBank/DDBJ databases">
        <authorList>
            <person name="Jaros S."/>
            <person name="Januszkiewicz K."/>
            <person name="Wedrychowicz H."/>
        </authorList>
    </citation>
    <scope>NUCLEOTIDE SEQUENCE [LARGE SCALE GENOMIC DNA]</scope>
    <source>
        <strain evidence="2 3">DSM 27406</strain>
    </source>
</reference>
<dbReference type="InterPro" id="IPR036162">
    <property type="entry name" value="Resolvase-like_N_sf"/>
</dbReference>
<keyword evidence="3" id="KW-1185">Reference proteome</keyword>
<evidence type="ECO:0000259" key="1">
    <source>
        <dbReference type="SMART" id="SM00857"/>
    </source>
</evidence>
<evidence type="ECO:0000313" key="2">
    <source>
        <dbReference type="EMBL" id="SHL11816.1"/>
    </source>
</evidence>
<name>A0A1M6Y0T9_9BACT</name>
<gene>
    <name evidence="2" type="ORF">SAMN05444266_102101</name>
</gene>
<dbReference type="InterPro" id="IPR006119">
    <property type="entry name" value="Resolv_N"/>
</dbReference>
<dbReference type="GO" id="GO:0000150">
    <property type="term" value="F:DNA strand exchange activity"/>
    <property type="evidence" value="ECO:0007669"/>
    <property type="project" value="InterPro"/>
</dbReference>
<feature type="domain" description="Resolvase/invertase-type recombinase catalytic" evidence="1">
    <location>
        <begin position="3"/>
        <end position="119"/>
    </location>
</feature>
<dbReference type="SMART" id="SM00857">
    <property type="entry name" value="Resolvase"/>
    <property type="match status" value="1"/>
</dbReference>
<dbReference type="Proteomes" id="UP000184420">
    <property type="component" value="Unassembled WGS sequence"/>
</dbReference>
<dbReference type="EMBL" id="FRBL01000002">
    <property type="protein sequence ID" value="SHL11816.1"/>
    <property type="molecule type" value="Genomic_DNA"/>
</dbReference>
<evidence type="ECO:0000313" key="3">
    <source>
        <dbReference type="Proteomes" id="UP000184420"/>
    </source>
</evidence>
<dbReference type="Pfam" id="PF00239">
    <property type="entry name" value="Resolvase"/>
    <property type="match status" value="1"/>
</dbReference>
<dbReference type="RefSeq" id="WP_073078702.1">
    <property type="nucleotide sequence ID" value="NZ_FRBL01000002.1"/>
</dbReference>
<dbReference type="AlphaFoldDB" id="A0A1M6Y0T9"/>
<proteinExistence type="predicted"/>